<dbReference type="EMBL" id="CP002606">
    <property type="protein sequence ID" value="AEA33770.1"/>
    <property type="molecule type" value="Genomic_DNA"/>
</dbReference>
<dbReference type="InParanoid" id="F2LVI6"/>
<feature type="coiled-coil region" evidence="3">
    <location>
        <begin position="181"/>
        <end position="234"/>
    </location>
</feature>
<dbReference type="GO" id="GO:0005524">
    <property type="term" value="F:ATP binding"/>
    <property type="evidence" value="ECO:0007669"/>
    <property type="project" value="InterPro"/>
</dbReference>
<dbReference type="InterPro" id="IPR027065">
    <property type="entry name" value="Lon_Prtase"/>
</dbReference>
<dbReference type="Gene3D" id="1.10.8.60">
    <property type="match status" value="1"/>
</dbReference>
<dbReference type="RefSeq" id="WP_013681811.1">
    <property type="nucleotide sequence ID" value="NC_015318.1"/>
</dbReference>
<dbReference type="InterPro" id="IPR014721">
    <property type="entry name" value="Ribsml_uS5_D2-typ_fold_subgr"/>
</dbReference>
<dbReference type="InterPro" id="IPR046843">
    <property type="entry name" value="LonB_AAA-LID"/>
</dbReference>
<dbReference type="Proteomes" id="UP000008139">
    <property type="component" value="Chromosome"/>
</dbReference>
<reference evidence="6" key="2">
    <citation type="submission" date="2011-03" db="EMBL/GenBank/DDBJ databases">
        <title>The complete genome of Hippea maritima DSM 10411.</title>
        <authorList>
            <consortium name="US DOE Joint Genome Institute (JGI-PGF)"/>
            <person name="Lucas S."/>
            <person name="Copeland A."/>
            <person name="Lapidus A."/>
            <person name="Bruce D."/>
            <person name="Goodwin L."/>
            <person name="Pitluck S."/>
            <person name="Peters L."/>
            <person name="Kyrpides N."/>
            <person name="Mavromatis K."/>
            <person name="Pagani I."/>
            <person name="Ivanova N."/>
            <person name="Mikhailova N."/>
            <person name="Lu M."/>
            <person name="Detter J.C."/>
            <person name="Tapia R."/>
            <person name="Han C."/>
            <person name="Land M."/>
            <person name="Hauser L."/>
            <person name="Markowitz V."/>
            <person name="Cheng J.-F."/>
            <person name="Hugenholtz P."/>
            <person name="Woyke T."/>
            <person name="Wu D."/>
            <person name="Spring S."/>
            <person name="Schroeder M."/>
            <person name="Brambilla E."/>
            <person name="Klenk H.-P."/>
            <person name="Eisen J.A."/>
        </authorList>
    </citation>
    <scope>NUCLEOTIDE SEQUENCE [LARGE SCALE GENOMIC DNA]</scope>
    <source>
        <strain evidence="6">ATCC 700847 / DSM 10411 / MH2</strain>
    </source>
</reference>
<evidence type="ECO:0000259" key="4">
    <source>
        <dbReference type="PROSITE" id="PS51786"/>
    </source>
</evidence>
<evidence type="ECO:0000313" key="6">
    <source>
        <dbReference type="Proteomes" id="UP000008139"/>
    </source>
</evidence>
<dbReference type="Pfam" id="PF13654">
    <property type="entry name" value="AAA_32"/>
    <property type="match status" value="1"/>
</dbReference>
<evidence type="ECO:0000313" key="5">
    <source>
        <dbReference type="EMBL" id="AEA33770.1"/>
    </source>
</evidence>
<feature type="domain" description="Lon proteolytic" evidence="4">
    <location>
        <begin position="551"/>
        <end position="746"/>
    </location>
</feature>
<dbReference type="KEGG" id="hmr:Hipma_0800"/>
<accession>F2LVI6</accession>
<dbReference type="InterPro" id="IPR020568">
    <property type="entry name" value="Ribosomal_Su5_D2-typ_SF"/>
</dbReference>
<organism evidence="5 6">
    <name type="scientific">Hippea maritima (strain ATCC 700847 / DSM 10411 / MH2)</name>
    <dbReference type="NCBI Taxonomy" id="760142"/>
    <lineage>
        <taxon>Bacteria</taxon>
        <taxon>Pseudomonadati</taxon>
        <taxon>Campylobacterota</taxon>
        <taxon>Desulfurellia</taxon>
        <taxon>Desulfurellales</taxon>
        <taxon>Hippeaceae</taxon>
        <taxon>Hippea</taxon>
    </lineage>
</organism>
<sequence length="783" mass="90027">MAVSKLSYDDIKVNFDLEIDNIDSDGFLVYQKRIELALEKLSKISSPDHNLYISGDLSRDDKYTVIEMLKNFTQKSKAALYDYCYVNNFKNPKEPKVIKLAPSEGKEFAKCMDELVDYLTKSVPRIFDSKEYEEKVQEVVRHYDEINKKLYEDLQKKANELDFTIKFSQMGIIVNPVIAGRVITEREYANLSDEIKKSIEEKRKELEKHIDEFLDKTKELEKEKQEKLKKINDEMSLFVVSPKIDEIRNKFKGNSDIEEYLDDVEDYTLKNISIFLPQKNQQFPFFNMPMKYTEYRVNLFVDNSQTKDVPVVYEENPTYYNVFGKLEKQAYFGAFITDFTHIISGSIHKANGGYLLLDAFSVLVNPGVWDTLKKSLSSRKSVIEEWSEKYGIIASETLKPQPIDLNLKIILFGPEYIYDILFNYDEEFRKLFKIKTNFDYSIPKEKNVTSKYVAKVIEFCKKNNLKIPNKDGFRALLKYSSKLVEDRKRLWAYTDDVLDIVKEAQTLNDNETLGYNEIKLAIEERIFLKSLWREKIYEMIQRGQIIIDFKGKKVGQINGLSVLDLGDFSFGRPNKILARTYLGKEGVVSIERESKLSGKIFDKSSFIISGYINGTYGFNKTLSFSASLSFEQSYSMIDGDSASVAEALAILSALSGIELKQNLAITGSMDQSGIVQPIGGVNEKIEGFYEVCKITGNLEGAGVVIPSKNIDNLVLNDEVEDAVKKGIFHLYTIDTIDDAIEIFTDLKAGKRSAKGFEKGSFHYLVDRKLKRINEMIKKENQEE</sequence>
<dbReference type="GO" id="GO:0004252">
    <property type="term" value="F:serine-type endopeptidase activity"/>
    <property type="evidence" value="ECO:0007669"/>
    <property type="project" value="UniProtKB-UniRule"/>
</dbReference>
<dbReference type="AlphaFoldDB" id="F2LVI6"/>
<feature type="active site" evidence="2">
    <location>
        <position position="684"/>
    </location>
</feature>
<keyword evidence="2" id="KW-0720">Serine protease</keyword>
<dbReference type="PROSITE" id="PS51786">
    <property type="entry name" value="LON_PROTEOLYTIC"/>
    <property type="match status" value="1"/>
</dbReference>
<feature type="active site" evidence="2">
    <location>
        <position position="641"/>
    </location>
</feature>
<dbReference type="eggNOG" id="COG1067">
    <property type="taxonomic scope" value="Bacteria"/>
</dbReference>
<dbReference type="SUPFAM" id="SSF54211">
    <property type="entry name" value="Ribosomal protein S5 domain 2-like"/>
    <property type="match status" value="1"/>
</dbReference>
<dbReference type="InterPro" id="IPR041699">
    <property type="entry name" value="AAA_32"/>
</dbReference>
<keyword evidence="1 2" id="KW-0645">Protease</keyword>
<dbReference type="EC" id="3.4.21.53" evidence="2"/>
<dbReference type="Gene3D" id="3.30.230.10">
    <property type="match status" value="1"/>
</dbReference>
<dbReference type="InterPro" id="IPR008269">
    <property type="entry name" value="Lon_proteolytic"/>
</dbReference>
<keyword evidence="3" id="KW-0175">Coiled coil</keyword>
<dbReference type="Pfam" id="PF20437">
    <property type="entry name" value="LonC_helical"/>
    <property type="match status" value="1"/>
</dbReference>
<comment type="catalytic activity">
    <reaction evidence="2">
        <text>Hydrolysis of proteins in presence of ATP.</text>
        <dbReference type="EC" id="3.4.21.53"/>
    </reaction>
</comment>
<dbReference type="FunCoup" id="F2LVI6">
    <property type="interactions" value="4"/>
</dbReference>
<evidence type="ECO:0000256" key="3">
    <source>
        <dbReference type="SAM" id="Coils"/>
    </source>
</evidence>
<dbReference type="PRINTS" id="PR00830">
    <property type="entry name" value="ENDOLAPTASE"/>
</dbReference>
<evidence type="ECO:0000256" key="2">
    <source>
        <dbReference type="PROSITE-ProRule" id="PRU01122"/>
    </source>
</evidence>
<proteinExistence type="inferred from homology"/>
<dbReference type="InterPro" id="IPR046844">
    <property type="entry name" value="Lon-like_helical"/>
</dbReference>
<comment type="similarity">
    <text evidence="2">Belongs to the peptidase S16 family.</text>
</comment>
<dbReference type="HOGENOM" id="CLU_014785_0_1_7"/>
<dbReference type="GO" id="GO:0004176">
    <property type="term" value="F:ATP-dependent peptidase activity"/>
    <property type="evidence" value="ECO:0007669"/>
    <property type="project" value="UniProtKB-UniRule"/>
</dbReference>
<gene>
    <name evidence="5" type="ordered locus">Hipma_0800</name>
</gene>
<evidence type="ECO:0000256" key="1">
    <source>
        <dbReference type="ARBA" id="ARBA00022670"/>
    </source>
</evidence>
<dbReference type="Pfam" id="PF05362">
    <property type="entry name" value="Lon_C"/>
    <property type="match status" value="1"/>
</dbReference>
<name>F2LVI6_HIPMA</name>
<dbReference type="GO" id="GO:0006508">
    <property type="term" value="P:proteolysis"/>
    <property type="evidence" value="ECO:0007669"/>
    <property type="project" value="UniProtKB-KW"/>
</dbReference>
<dbReference type="OrthoDB" id="9758568at2"/>
<dbReference type="STRING" id="760142.Hipma_0800"/>
<reference evidence="5 6" key="1">
    <citation type="journal article" date="2011" name="Stand. Genomic Sci.">
        <title>Complete genome sequence of the thermophilic sulfur-reducer Hippea maritima type strain (MH(2)).</title>
        <authorList>
            <person name="Huntemann M."/>
            <person name="Lu M."/>
            <person name="Nolan M."/>
            <person name="Lapidus A."/>
            <person name="Lucas S."/>
            <person name="Hammon N."/>
            <person name="Deshpande S."/>
            <person name="Cheng J.F."/>
            <person name="Tapia R."/>
            <person name="Han C."/>
            <person name="Goodwin L."/>
            <person name="Pitluck S."/>
            <person name="Liolios K."/>
            <person name="Pagani I."/>
            <person name="Ivanova N."/>
            <person name="Ovchinikova G."/>
            <person name="Pati A."/>
            <person name="Chen A."/>
            <person name="Palaniappan K."/>
            <person name="Land M."/>
            <person name="Hauser L."/>
            <person name="Jeffries C.D."/>
            <person name="Detter J.C."/>
            <person name="Brambilla E.M."/>
            <person name="Rohde M."/>
            <person name="Spring S."/>
            <person name="Goker M."/>
            <person name="Woyke T."/>
            <person name="Bristow J."/>
            <person name="Eisen J.A."/>
            <person name="Markowitz V."/>
            <person name="Hugenholtz P."/>
            <person name="Kyrpides N.C."/>
            <person name="Klenk H.P."/>
            <person name="Mavromatis K."/>
        </authorList>
    </citation>
    <scope>NUCLEOTIDE SEQUENCE [LARGE SCALE GENOMIC DNA]</scope>
    <source>
        <strain evidence="6">ATCC 700847 / DSM 10411 / MH2</strain>
    </source>
</reference>
<dbReference type="GO" id="GO:0030163">
    <property type="term" value="P:protein catabolic process"/>
    <property type="evidence" value="ECO:0007669"/>
    <property type="project" value="InterPro"/>
</dbReference>
<protein>
    <recommendedName>
        <fullName evidence="2">endopeptidase La</fullName>
        <ecNumber evidence="2">3.4.21.53</ecNumber>
    </recommendedName>
</protein>
<dbReference type="InterPro" id="IPR027417">
    <property type="entry name" value="P-loop_NTPase"/>
</dbReference>
<keyword evidence="6" id="KW-1185">Reference proteome</keyword>
<keyword evidence="2" id="KW-0378">Hydrolase</keyword>
<dbReference type="Pfam" id="PF20436">
    <property type="entry name" value="LonB_AAA-LID"/>
    <property type="match status" value="1"/>
</dbReference>
<dbReference type="Gene3D" id="3.40.50.300">
    <property type="entry name" value="P-loop containing nucleotide triphosphate hydrolases"/>
    <property type="match status" value="2"/>
</dbReference>
<dbReference type="PANTHER" id="PTHR10046">
    <property type="entry name" value="ATP DEPENDENT LON PROTEASE FAMILY MEMBER"/>
    <property type="match status" value="1"/>
</dbReference>